<sequence length="43" mass="4952">MKAKNLSRAENPDQTQRDFVNILISRAEGIYDLAERSDLWQTG</sequence>
<dbReference type="InterPro" id="IPR032251">
    <property type="entry name" value="DUF4826"/>
</dbReference>
<keyword evidence="2" id="KW-1185">Reference proteome</keyword>
<evidence type="ECO:0000313" key="2">
    <source>
        <dbReference type="Proteomes" id="UP000663992"/>
    </source>
</evidence>
<gene>
    <name evidence="1" type="ORF">J0A65_19680</name>
</gene>
<dbReference type="Pfam" id="PF16108">
    <property type="entry name" value="DUF4826"/>
    <property type="match status" value="1"/>
</dbReference>
<evidence type="ECO:0000313" key="1">
    <source>
        <dbReference type="EMBL" id="MBN7822094.1"/>
    </source>
</evidence>
<proteinExistence type="predicted"/>
<protein>
    <submittedName>
        <fullName evidence="1">DUF4826 family protein</fullName>
    </submittedName>
</protein>
<dbReference type="EMBL" id="JAFKCS010000029">
    <property type="protein sequence ID" value="MBN7822094.1"/>
    <property type="molecule type" value="Genomic_DNA"/>
</dbReference>
<reference evidence="1 2" key="1">
    <citation type="submission" date="2021-03" db="EMBL/GenBank/DDBJ databases">
        <title>novel species isolated from a fishpond in China.</title>
        <authorList>
            <person name="Lu H."/>
            <person name="Cai Z."/>
        </authorList>
    </citation>
    <scope>NUCLEOTIDE SEQUENCE [LARGE SCALE GENOMIC DNA]</scope>
    <source>
        <strain evidence="1 2">Y57</strain>
    </source>
</reference>
<name>A0ABS3CY89_9ALTE</name>
<accession>A0ABS3CY89</accession>
<comment type="caution">
    <text evidence="1">The sequence shown here is derived from an EMBL/GenBank/DDBJ whole genome shotgun (WGS) entry which is preliminary data.</text>
</comment>
<organism evidence="1 2">
    <name type="scientific">Bowmanella yangjiangensis</name>
    <dbReference type="NCBI Taxonomy" id="2811230"/>
    <lineage>
        <taxon>Bacteria</taxon>
        <taxon>Pseudomonadati</taxon>
        <taxon>Pseudomonadota</taxon>
        <taxon>Gammaproteobacteria</taxon>
        <taxon>Alteromonadales</taxon>
        <taxon>Alteromonadaceae</taxon>
        <taxon>Bowmanella</taxon>
    </lineage>
</organism>
<dbReference type="Proteomes" id="UP000663992">
    <property type="component" value="Unassembled WGS sequence"/>
</dbReference>